<comment type="similarity">
    <text evidence="2">Belongs to the bacterial solute-binding protein 5 family.</text>
</comment>
<evidence type="ECO:0000313" key="7">
    <source>
        <dbReference type="Proteomes" id="UP001595699"/>
    </source>
</evidence>
<evidence type="ECO:0000259" key="5">
    <source>
        <dbReference type="Pfam" id="PF00496"/>
    </source>
</evidence>
<feature type="signal peptide" evidence="4">
    <location>
        <begin position="1"/>
        <end position="24"/>
    </location>
</feature>
<accession>A0ABV7YI85</accession>
<sequence>MPSRLQGVIATSIVALLVTAGCSAGSGTSNPPEQEAKELTVGLIAEPASLDFTRNDGAAIPQALLLNVYEGLVKLDANGKIVPLLAKGYTVSDDRRTYTFTLREGAKFSNDAPFTAEDAAFSINRVKTDWTVSLKAGMDVVDTAVATNPTTLQVTLKQPSNSWLFRMTTRIGAMFSRTGINDLATKPIGTGPYTMKSWKRGDVMTLAANPDYWGTKPPTETVSLKYFKDPTAMNNALLTGSIDVVSSVQAPDSLGQFKDTSKFQIIEGTTNGEVVMSFNDGKAPFTDKRVRQAICYAIDRQAVIDTAWAGHGELIGSMVPPTDPWYEDLSKLYPYDPEKAKTLLAQAGTPKLTLRFRIPNLPYAVAAAQVVKSQLADVGITAQIDVLEFPARWLSEVFTNADYDMSMIAHVEPRDIASWANPKYYWRYDNKQVQKLLAEADSGTEEEQVAKTKQAARILAEDAAADWLFLFPNLIAAKVGVKGLPKNVISEAFDLTAVSKS</sequence>
<dbReference type="InterPro" id="IPR023765">
    <property type="entry name" value="SBP_5_CS"/>
</dbReference>
<protein>
    <submittedName>
        <fullName evidence="6">ABC transporter substrate-binding protein</fullName>
    </submittedName>
</protein>
<reference evidence="7" key="1">
    <citation type="journal article" date="2019" name="Int. J. Syst. Evol. Microbiol.">
        <title>The Global Catalogue of Microorganisms (GCM) 10K type strain sequencing project: providing services to taxonomists for standard genome sequencing and annotation.</title>
        <authorList>
            <consortium name="The Broad Institute Genomics Platform"/>
            <consortium name="The Broad Institute Genome Sequencing Center for Infectious Disease"/>
            <person name="Wu L."/>
            <person name="Ma J."/>
        </authorList>
    </citation>
    <scope>NUCLEOTIDE SEQUENCE [LARGE SCALE GENOMIC DNA]</scope>
    <source>
        <strain evidence="7">CGMCC 4.7241</strain>
    </source>
</reference>
<dbReference type="PROSITE" id="PS51257">
    <property type="entry name" value="PROKAR_LIPOPROTEIN"/>
    <property type="match status" value="1"/>
</dbReference>
<feature type="domain" description="Solute-binding protein family 5" evidence="5">
    <location>
        <begin position="80"/>
        <end position="409"/>
    </location>
</feature>
<dbReference type="SUPFAM" id="SSF53850">
    <property type="entry name" value="Periplasmic binding protein-like II"/>
    <property type="match status" value="1"/>
</dbReference>
<dbReference type="InterPro" id="IPR030678">
    <property type="entry name" value="Peptide/Ni-bd"/>
</dbReference>
<dbReference type="Gene3D" id="3.40.190.10">
    <property type="entry name" value="Periplasmic binding protein-like II"/>
    <property type="match status" value="1"/>
</dbReference>
<dbReference type="EMBL" id="JBHRZH010000036">
    <property type="protein sequence ID" value="MFC3765056.1"/>
    <property type="molecule type" value="Genomic_DNA"/>
</dbReference>
<dbReference type="PROSITE" id="PS01040">
    <property type="entry name" value="SBP_BACTERIAL_5"/>
    <property type="match status" value="1"/>
</dbReference>
<proteinExistence type="inferred from homology"/>
<dbReference type="CDD" id="cd08494">
    <property type="entry name" value="PBP2_NikA_DppA_OppA_like_6"/>
    <property type="match status" value="1"/>
</dbReference>
<dbReference type="PANTHER" id="PTHR30290">
    <property type="entry name" value="PERIPLASMIC BINDING COMPONENT OF ABC TRANSPORTER"/>
    <property type="match status" value="1"/>
</dbReference>
<name>A0ABV7YI85_9ACTN</name>
<dbReference type="PIRSF" id="PIRSF002741">
    <property type="entry name" value="MppA"/>
    <property type="match status" value="1"/>
</dbReference>
<evidence type="ECO:0000313" key="6">
    <source>
        <dbReference type="EMBL" id="MFC3765056.1"/>
    </source>
</evidence>
<dbReference type="RefSeq" id="WP_205119227.1">
    <property type="nucleotide sequence ID" value="NZ_JAFBCM010000001.1"/>
</dbReference>
<dbReference type="InterPro" id="IPR000914">
    <property type="entry name" value="SBP_5_dom"/>
</dbReference>
<dbReference type="InterPro" id="IPR039424">
    <property type="entry name" value="SBP_5"/>
</dbReference>
<feature type="chain" id="PRO_5047224554" evidence="4">
    <location>
        <begin position="25"/>
        <end position="501"/>
    </location>
</feature>
<evidence type="ECO:0000256" key="3">
    <source>
        <dbReference type="ARBA" id="ARBA00022729"/>
    </source>
</evidence>
<dbReference type="Proteomes" id="UP001595699">
    <property type="component" value="Unassembled WGS sequence"/>
</dbReference>
<evidence type="ECO:0000256" key="4">
    <source>
        <dbReference type="SAM" id="SignalP"/>
    </source>
</evidence>
<comment type="caution">
    <text evidence="6">The sequence shown here is derived from an EMBL/GenBank/DDBJ whole genome shotgun (WGS) entry which is preliminary data.</text>
</comment>
<dbReference type="Gene3D" id="3.10.105.10">
    <property type="entry name" value="Dipeptide-binding Protein, Domain 3"/>
    <property type="match status" value="1"/>
</dbReference>
<gene>
    <name evidence="6" type="ORF">ACFOUW_29755</name>
</gene>
<organism evidence="6 7">
    <name type="scientific">Tenggerimyces flavus</name>
    <dbReference type="NCBI Taxonomy" id="1708749"/>
    <lineage>
        <taxon>Bacteria</taxon>
        <taxon>Bacillati</taxon>
        <taxon>Actinomycetota</taxon>
        <taxon>Actinomycetes</taxon>
        <taxon>Propionibacteriales</taxon>
        <taxon>Nocardioidaceae</taxon>
        <taxon>Tenggerimyces</taxon>
    </lineage>
</organism>
<dbReference type="Pfam" id="PF00496">
    <property type="entry name" value="SBP_bac_5"/>
    <property type="match status" value="1"/>
</dbReference>
<keyword evidence="7" id="KW-1185">Reference proteome</keyword>
<comment type="subcellular location">
    <subcellularLocation>
        <location evidence="1">Cell membrane</location>
        <topology evidence="1">Lipid-anchor</topology>
    </subcellularLocation>
</comment>
<keyword evidence="3 4" id="KW-0732">Signal</keyword>
<evidence type="ECO:0000256" key="2">
    <source>
        <dbReference type="ARBA" id="ARBA00005695"/>
    </source>
</evidence>
<evidence type="ECO:0000256" key="1">
    <source>
        <dbReference type="ARBA" id="ARBA00004193"/>
    </source>
</evidence>